<dbReference type="VEuPathDB" id="VectorBase:AMEM21_011376"/>
<sequence length="162" mass="17080">PVIVFGASSATVSKQQSSACEFVCALNRKIVIKLLSFKMFKVVFALLALAAAVSLAAPAADDASANILTHESRLEPDGAYSYKYSTSNGIQAEESGIGGQSVQGSASWVGDDGVPIVLTYTADENGFHPQGVHLPTPPPIPDYILRALRYIEAKQAAQNGQK</sequence>
<evidence type="ECO:0000313" key="4">
    <source>
        <dbReference type="Proteomes" id="UP000075903"/>
    </source>
</evidence>
<dbReference type="PROSITE" id="PS51155">
    <property type="entry name" value="CHIT_BIND_RR_2"/>
    <property type="match status" value="1"/>
</dbReference>
<keyword evidence="4" id="KW-1185">Reference proteome</keyword>
<dbReference type="InterPro" id="IPR031311">
    <property type="entry name" value="CHIT_BIND_RR_consensus"/>
</dbReference>
<dbReference type="AlphaFoldDB" id="A0A182V797"/>
<dbReference type="Pfam" id="PF00379">
    <property type="entry name" value="Chitin_bind_4"/>
    <property type="match status" value="1"/>
</dbReference>
<dbReference type="Proteomes" id="UP000075903">
    <property type="component" value="Unassembled WGS sequence"/>
</dbReference>
<dbReference type="PROSITE" id="PS00233">
    <property type="entry name" value="CHIT_BIND_RR_1"/>
    <property type="match status" value="1"/>
</dbReference>
<evidence type="ECO:0000313" key="3">
    <source>
        <dbReference type="EnsemblMetazoa" id="AMEM010063-PA"/>
    </source>
</evidence>
<dbReference type="InterPro" id="IPR050468">
    <property type="entry name" value="Cuticle_Struct_Prot"/>
</dbReference>
<dbReference type="STRING" id="30066.A0A182V797"/>
<evidence type="ECO:0000256" key="1">
    <source>
        <dbReference type="ARBA" id="ARBA00022460"/>
    </source>
</evidence>
<dbReference type="PANTHER" id="PTHR10380">
    <property type="entry name" value="CUTICLE PROTEIN"/>
    <property type="match status" value="1"/>
</dbReference>
<protein>
    <submittedName>
        <fullName evidence="3">Uncharacterized protein</fullName>
    </submittedName>
</protein>
<dbReference type="VEuPathDB" id="VectorBase:AMEM010063"/>
<dbReference type="EnsemblMetazoa" id="AMEM010063-RA">
    <property type="protein sequence ID" value="AMEM010063-PA"/>
    <property type="gene ID" value="AMEM010063"/>
</dbReference>
<dbReference type="GO" id="GO:0008010">
    <property type="term" value="F:structural constituent of chitin-based larval cuticle"/>
    <property type="evidence" value="ECO:0007669"/>
    <property type="project" value="TreeGrafter"/>
</dbReference>
<reference evidence="3" key="1">
    <citation type="submission" date="2020-05" db="UniProtKB">
        <authorList>
            <consortium name="EnsemblMetazoa"/>
        </authorList>
    </citation>
    <scope>IDENTIFICATION</scope>
    <source>
        <strain evidence="3">MAF</strain>
    </source>
</reference>
<evidence type="ECO:0000256" key="2">
    <source>
        <dbReference type="PROSITE-ProRule" id="PRU00497"/>
    </source>
</evidence>
<dbReference type="PRINTS" id="PR00947">
    <property type="entry name" value="CUTICLE"/>
</dbReference>
<keyword evidence="1 2" id="KW-0193">Cuticle</keyword>
<proteinExistence type="predicted"/>
<dbReference type="InterPro" id="IPR000618">
    <property type="entry name" value="Insect_cuticle"/>
</dbReference>
<accession>A0A182V797</accession>
<dbReference type="GO" id="GO:0062129">
    <property type="term" value="C:chitin-based extracellular matrix"/>
    <property type="evidence" value="ECO:0007669"/>
    <property type="project" value="TreeGrafter"/>
</dbReference>
<name>A0A182V797_ANOME</name>
<dbReference type="PANTHER" id="PTHR10380:SF237">
    <property type="entry name" value="CUTICULAR PROTEIN 65AU, ISOFORM A-RELATED"/>
    <property type="match status" value="1"/>
</dbReference>
<organism evidence="3 4">
    <name type="scientific">Anopheles merus</name>
    <name type="common">Mosquito</name>
    <dbReference type="NCBI Taxonomy" id="30066"/>
    <lineage>
        <taxon>Eukaryota</taxon>
        <taxon>Metazoa</taxon>
        <taxon>Ecdysozoa</taxon>
        <taxon>Arthropoda</taxon>
        <taxon>Hexapoda</taxon>
        <taxon>Insecta</taxon>
        <taxon>Pterygota</taxon>
        <taxon>Neoptera</taxon>
        <taxon>Endopterygota</taxon>
        <taxon>Diptera</taxon>
        <taxon>Nematocera</taxon>
        <taxon>Culicoidea</taxon>
        <taxon>Culicidae</taxon>
        <taxon>Anophelinae</taxon>
        <taxon>Anopheles</taxon>
    </lineage>
</organism>